<dbReference type="Proteomes" id="UP000186456">
    <property type="component" value="Unassembled WGS sequence"/>
</dbReference>
<gene>
    <name evidence="2" type="ORF">SAMN04487788_2592</name>
</gene>
<keyword evidence="1" id="KW-0472">Membrane</keyword>
<proteinExistence type="predicted"/>
<keyword evidence="1" id="KW-0812">Transmembrane</keyword>
<accession>A0A1H0QVN6</accession>
<organism evidence="2 3">
    <name type="scientific">Microbacterium testaceum (strain StLB037)</name>
    <dbReference type="NCBI Taxonomy" id="979556"/>
    <lineage>
        <taxon>Bacteria</taxon>
        <taxon>Bacillati</taxon>
        <taxon>Actinomycetota</taxon>
        <taxon>Actinomycetes</taxon>
        <taxon>Micrococcales</taxon>
        <taxon>Microbacteriaceae</taxon>
        <taxon>Microbacterium</taxon>
    </lineage>
</organism>
<dbReference type="AlphaFoldDB" id="A0A1H0QVN6"/>
<evidence type="ECO:0000313" key="3">
    <source>
        <dbReference type="Proteomes" id="UP000186456"/>
    </source>
</evidence>
<dbReference type="RefSeq" id="WP_074696262.1">
    <property type="nucleotide sequence ID" value="NZ_FNJN01000005.1"/>
</dbReference>
<evidence type="ECO:0000313" key="2">
    <source>
        <dbReference type="EMBL" id="SDP21327.1"/>
    </source>
</evidence>
<feature type="transmembrane region" description="Helical" evidence="1">
    <location>
        <begin position="12"/>
        <end position="31"/>
    </location>
</feature>
<evidence type="ECO:0000256" key="1">
    <source>
        <dbReference type="SAM" id="Phobius"/>
    </source>
</evidence>
<keyword evidence="1" id="KW-1133">Transmembrane helix</keyword>
<feature type="transmembrane region" description="Helical" evidence="1">
    <location>
        <begin position="82"/>
        <end position="99"/>
    </location>
</feature>
<reference evidence="2 3" key="1">
    <citation type="submission" date="2016-10" db="EMBL/GenBank/DDBJ databases">
        <authorList>
            <person name="de Groot N.N."/>
        </authorList>
    </citation>
    <scope>NUCLEOTIDE SEQUENCE [LARGE SCALE GENOMIC DNA]</scope>
    <source>
        <strain evidence="2 3">StLB037</strain>
    </source>
</reference>
<dbReference type="EMBL" id="FNJN01000005">
    <property type="protein sequence ID" value="SDP21327.1"/>
    <property type="molecule type" value="Genomic_DNA"/>
</dbReference>
<protein>
    <submittedName>
        <fullName evidence="2">Uncharacterized protein</fullName>
    </submittedName>
</protein>
<name>A0A1H0QVN6_MICTS</name>
<feature type="transmembrane region" description="Helical" evidence="1">
    <location>
        <begin position="119"/>
        <end position="139"/>
    </location>
</feature>
<sequence length="166" mass="17632">MTTTPTENTTPLLPGSALLVGIRSLLVWAIVASAVSAMFLRGTHQSCSGGLAANGQGFIDAGGAPTAIEPRCGSIELSPSPLLFALLAVVVIGTITRILRRAGDEDHAFRMLNNARMAIVVLTLVALAVGWIAIMTVHVDDWSSFSLYSPLPFGQFDIETWPITQR</sequence>